<evidence type="ECO:0000313" key="1">
    <source>
        <dbReference type="EMBL" id="EUA30008.1"/>
    </source>
</evidence>
<sequence length="178" mass="19630">MPTAMITGMNEVIVGSEALAAGSLTRSQLRWNYRRIFRDVYIRKEVPPSLAMMTVGAWLWSRRRAVITGRAAAALHGAKWVDECAPIELLWQNNHYPPGTIVRNEQWDVSEVTTVHGIPVATPARAGFDLARHLPRSMAIAHLDALARATGITQEDLMCLVDRYRGAAVTSARGLPST</sequence>
<dbReference type="PATRIC" id="fig|1299334.3.peg.5945"/>
<gene>
    <name evidence="1" type="ORF">I553_4263</name>
</gene>
<protein>
    <submittedName>
        <fullName evidence="1">Uncharacterized protein</fullName>
    </submittedName>
</protein>
<name>X8AG60_MYCXE</name>
<comment type="caution">
    <text evidence="1">The sequence shown here is derived from an EMBL/GenBank/DDBJ whole genome shotgun (WGS) entry which is preliminary data.</text>
</comment>
<organism evidence="1">
    <name type="scientific">Mycobacterium xenopi 4042</name>
    <dbReference type="NCBI Taxonomy" id="1299334"/>
    <lineage>
        <taxon>Bacteria</taxon>
        <taxon>Bacillati</taxon>
        <taxon>Actinomycetota</taxon>
        <taxon>Actinomycetes</taxon>
        <taxon>Mycobacteriales</taxon>
        <taxon>Mycobacteriaceae</taxon>
        <taxon>Mycobacterium</taxon>
    </lineage>
</organism>
<accession>X8AG60</accession>
<dbReference type="AlphaFoldDB" id="X8AG60"/>
<dbReference type="EMBL" id="JAOB01000060">
    <property type="protein sequence ID" value="EUA30008.1"/>
    <property type="molecule type" value="Genomic_DNA"/>
</dbReference>
<proteinExistence type="predicted"/>
<reference evidence="1" key="1">
    <citation type="submission" date="2014-01" db="EMBL/GenBank/DDBJ databases">
        <authorList>
            <person name="Brown-Elliot B."/>
            <person name="Wallace R."/>
            <person name="Lenaerts A."/>
            <person name="Ordway D."/>
            <person name="DeGroote M.A."/>
            <person name="Parker T."/>
            <person name="Sizemore C."/>
            <person name="Tallon L.J."/>
            <person name="Sadzewicz L.K."/>
            <person name="Sengamalay N."/>
            <person name="Fraser C.M."/>
            <person name="Hine E."/>
            <person name="Shefchek K.A."/>
            <person name="Das S.P."/>
            <person name="Tettelin H."/>
        </authorList>
    </citation>
    <scope>NUCLEOTIDE SEQUENCE [LARGE SCALE GENOMIC DNA]</scope>
    <source>
        <strain evidence="1">4042</strain>
    </source>
</reference>